<evidence type="ECO:0000259" key="7">
    <source>
        <dbReference type="PROSITE" id="PS50106"/>
    </source>
</evidence>
<dbReference type="Proteomes" id="UP000054558">
    <property type="component" value="Unassembled WGS sequence"/>
</dbReference>
<evidence type="ECO:0000313" key="9">
    <source>
        <dbReference type="Proteomes" id="UP000054558"/>
    </source>
</evidence>
<dbReference type="PROSITE" id="PS50106">
    <property type="entry name" value="PDZ"/>
    <property type="match status" value="1"/>
</dbReference>
<dbReference type="GO" id="GO:0004175">
    <property type="term" value="F:endopeptidase activity"/>
    <property type="evidence" value="ECO:0000318"/>
    <property type="project" value="GO_Central"/>
</dbReference>
<name>A0A1Y1I230_KLENI</name>
<dbReference type="AlphaFoldDB" id="A0A1Y1I230"/>
<dbReference type="InterPro" id="IPR004447">
    <property type="entry name" value="Peptidase_S41A"/>
</dbReference>
<dbReference type="FunFam" id="3.90.226.10:FF:000023">
    <property type="entry name" value="Carboxyl-terminal processing protease"/>
    <property type="match status" value="1"/>
</dbReference>
<keyword evidence="4" id="KW-0720">Serine protease</keyword>
<keyword evidence="9" id="KW-1185">Reference proteome</keyword>
<evidence type="ECO:0000256" key="3">
    <source>
        <dbReference type="ARBA" id="ARBA00022801"/>
    </source>
</evidence>
<protein>
    <recommendedName>
        <fullName evidence="6">C-terminal processing peptidase</fullName>
        <ecNumber evidence="6">3.4.21.102</ecNumber>
    </recommendedName>
</protein>
<dbReference type="PANTHER" id="PTHR32060">
    <property type="entry name" value="TAIL-SPECIFIC PROTEASE"/>
    <property type="match status" value="1"/>
</dbReference>
<dbReference type="InterPro" id="IPR036034">
    <property type="entry name" value="PDZ_sf"/>
</dbReference>
<evidence type="ECO:0000313" key="8">
    <source>
        <dbReference type="EMBL" id="GAQ83231.1"/>
    </source>
</evidence>
<dbReference type="SUPFAM" id="SSF52096">
    <property type="entry name" value="ClpP/crotonase"/>
    <property type="match status" value="1"/>
</dbReference>
<evidence type="ECO:0000256" key="2">
    <source>
        <dbReference type="ARBA" id="ARBA00022670"/>
    </source>
</evidence>
<keyword evidence="3" id="KW-0378">Hydrolase</keyword>
<evidence type="ECO:0000256" key="5">
    <source>
        <dbReference type="ARBA" id="ARBA00051784"/>
    </source>
</evidence>
<gene>
    <name evidence="8" type="ORF">KFL_001400150</name>
</gene>
<dbReference type="NCBIfam" id="TIGR00225">
    <property type="entry name" value="prc"/>
    <property type="match status" value="1"/>
</dbReference>
<dbReference type="Pfam" id="PF03572">
    <property type="entry name" value="Peptidase_S41"/>
    <property type="match status" value="1"/>
</dbReference>
<dbReference type="Gene3D" id="2.30.42.10">
    <property type="match status" value="1"/>
</dbReference>
<dbReference type="PANTHER" id="PTHR32060:SF22">
    <property type="entry name" value="CARBOXYL-TERMINAL-PROCESSING PEPTIDASE 3, CHLOROPLASTIC"/>
    <property type="match status" value="1"/>
</dbReference>
<evidence type="ECO:0000256" key="4">
    <source>
        <dbReference type="ARBA" id="ARBA00022825"/>
    </source>
</evidence>
<accession>A0A1Y1I230</accession>
<dbReference type="EMBL" id="DF237089">
    <property type="protein sequence ID" value="GAQ83231.1"/>
    <property type="molecule type" value="Genomic_DNA"/>
</dbReference>
<dbReference type="Gene3D" id="3.90.226.10">
    <property type="entry name" value="2-enoyl-CoA Hydratase, Chain A, domain 1"/>
    <property type="match status" value="1"/>
</dbReference>
<dbReference type="GO" id="GO:0006508">
    <property type="term" value="P:proteolysis"/>
    <property type="evidence" value="ECO:0007669"/>
    <property type="project" value="UniProtKB-KW"/>
</dbReference>
<dbReference type="CDD" id="cd06782">
    <property type="entry name" value="cpPDZ_CPP-like"/>
    <property type="match status" value="1"/>
</dbReference>
<comment type="catalytic activity">
    <reaction evidence="5">
        <text>The enzyme shows specific recognition of a C-terminal tripeptide, Xaa-Yaa-Zaa, in which Xaa is preferably Ala or Leu, Yaa is preferably Ala or Tyr, and Zaa is preferably Ala, but then cleaves at a variable distance from the C-terminus. A typical cleavage is -Ala-Ala-|-Arg-Ala-Ala-Lys-Glu-Asn-Tyr-Ala-Leu-Ala-Ala.</text>
        <dbReference type="EC" id="3.4.21.102"/>
    </reaction>
</comment>
<dbReference type="OMA" id="QMWLDGN"/>
<comment type="similarity">
    <text evidence="1">Belongs to the peptidase S41A family.</text>
</comment>
<evidence type="ECO:0000256" key="6">
    <source>
        <dbReference type="ARBA" id="ARBA00066637"/>
    </source>
</evidence>
<keyword evidence="2" id="KW-0645">Protease</keyword>
<dbReference type="Gene3D" id="3.30.750.44">
    <property type="match status" value="1"/>
</dbReference>
<dbReference type="OrthoDB" id="43580at2759"/>
<dbReference type="FunFam" id="2.30.42.10:FF:000063">
    <property type="entry name" value="Peptidase, S41 family"/>
    <property type="match status" value="1"/>
</dbReference>
<dbReference type="CDD" id="cd07560">
    <property type="entry name" value="Peptidase_S41_CPP"/>
    <property type="match status" value="1"/>
</dbReference>
<dbReference type="SMART" id="SM00228">
    <property type="entry name" value="PDZ"/>
    <property type="match status" value="1"/>
</dbReference>
<feature type="domain" description="PDZ" evidence="7">
    <location>
        <begin position="95"/>
        <end position="177"/>
    </location>
</feature>
<reference evidence="8 9" key="1">
    <citation type="journal article" date="2014" name="Nat. Commun.">
        <title>Klebsormidium flaccidum genome reveals primary factors for plant terrestrial adaptation.</title>
        <authorList>
            <person name="Hori K."/>
            <person name="Maruyama F."/>
            <person name="Fujisawa T."/>
            <person name="Togashi T."/>
            <person name="Yamamoto N."/>
            <person name="Seo M."/>
            <person name="Sato S."/>
            <person name="Yamada T."/>
            <person name="Mori H."/>
            <person name="Tajima N."/>
            <person name="Moriyama T."/>
            <person name="Ikeuchi M."/>
            <person name="Watanabe M."/>
            <person name="Wada H."/>
            <person name="Kobayashi K."/>
            <person name="Saito M."/>
            <person name="Masuda T."/>
            <person name="Sasaki-Sekimoto Y."/>
            <person name="Mashiguchi K."/>
            <person name="Awai K."/>
            <person name="Shimojima M."/>
            <person name="Masuda S."/>
            <person name="Iwai M."/>
            <person name="Nobusawa T."/>
            <person name="Narise T."/>
            <person name="Kondo S."/>
            <person name="Saito H."/>
            <person name="Sato R."/>
            <person name="Murakawa M."/>
            <person name="Ihara Y."/>
            <person name="Oshima-Yamada Y."/>
            <person name="Ohtaka K."/>
            <person name="Satoh M."/>
            <person name="Sonobe K."/>
            <person name="Ishii M."/>
            <person name="Ohtani R."/>
            <person name="Kanamori-Sato M."/>
            <person name="Honoki R."/>
            <person name="Miyazaki D."/>
            <person name="Mochizuki H."/>
            <person name="Umetsu J."/>
            <person name="Higashi K."/>
            <person name="Shibata D."/>
            <person name="Kamiya Y."/>
            <person name="Sato N."/>
            <person name="Nakamura Y."/>
            <person name="Tabata S."/>
            <person name="Ida S."/>
            <person name="Kurokawa K."/>
            <person name="Ohta H."/>
        </authorList>
    </citation>
    <scope>NUCLEOTIDE SEQUENCE [LARGE SCALE GENOMIC DNA]</scope>
    <source>
        <strain evidence="8 9">NIES-2285</strain>
    </source>
</reference>
<dbReference type="STRING" id="105231.A0A1Y1I230"/>
<dbReference type="InterPro" id="IPR001478">
    <property type="entry name" value="PDZ"/>
</dbReference>
<evidence type="ECO:0000256" key="1">
    <source>
        <dbReference type="ARBA" id="ARBA00009179"/>
    </source>
</evidence>
<dbReference type="InterPro" id="IPR041489">
    <property type="entry name" value="PDZ_6"/>
</dbReference>
<dbReference type="SMART" id="SM00245">
    <property type="entry name" value="TSPc"/>
    <property type="match status" value="1"/>
</dbReference>
<proteinExistence type="inferred from homology"/>
<dbReference type="GO" id="GO:0004252">
    <property type="term" value="F:serine-type endopeptidase activity"/>
    <property type="evidence" value="ECO:0007669"/>
    <property type="project" value="UniProtKB-EC"/>
</dbReference>
<dbReference type="InterPro" id="IPR005151">
    <property type="entry name" value="Tail-specific_protease"/>
</dbReference>
<dbReference type="Pfam" id="PF17820">
    <property type="entry name" value="PDZ_6"/>
    <property type="match status" value="1"/>
</dbReference>
<dbReference type="SUPFAM" id="SSF50156">
    <property type="entry name" value="PDZ domain-like"/>
    <property type="match status" value="1"/>
</dbReference>
<dbReference type="EC" id="3.4.21.102" evidence="6"/>
<dbReference type="InterPro" id="IPR029045">
    <property type="entry name" value="ClpP/crotonase-like_dom_sf"/>
</dbReference>
<organism evidence="8 9">
    <name type="scientific">Klebsormidium nitens</name>
    <name type="common">Green alga</name>
    <name type="synonym">Ulothrix nitens</name>
    <dbReference type="NCBI Taxonomy" id="105231"/>
    <lineage>
        <taxon>Eukaryota</taxon>
        <taxon>Viridiplantae</taxon>
        <taxon>Streptophyta</taxon>
        <taxon>Klebsormidiophyceae</taxon>
        <taxon>Klebsormidiales</taxon>
        <taxon>Klebsormidiaceae</taxon>
        <taxon>Klebsormidium</taxon>
    </lineage>
</organism>
<sequence>MGQADAVTPRAEILEGKTSPASDIQMTVVEAWSIAKNLFVDPELNHADWDSLLRKTMAHVGTAATTDSAYAGIKAMLGNLGDPFTRFATPKEYESFRISNDGSLEGVGLMIASDPSTGSVVVLSPVEGGPAARAGIRKGDQLVKVDGLALSGVKGEEVAQKLRGKAGTTVRITIRRQGGETEQDIETQLLRETIVFSPVFATMLPPHLQRDGQLVHPAYIKLSSFSQNASADMHQAIDKMEEQGADEYILDLRDNPGGLVRAGLDVADMWLDGSLIPRTIVHTINRAGETSPIETAAARPLTKDPLVVLVNNNSASASEILAGALKDNARAALVGQQTFGKGRIQSVFELEDGSAMFVTVAKYLSPAYHAIDKIGIAPDVMCVPKMGDEAVSDPLTAEDPVRAIEQDSCVKAAERHLDGF</sequence>